<dbReference type="PANTHER" id="PTHR31302:SF31">
    <property type="entry name" value="PHOSPHODIESTERASE YAEI"/>
    <property type="match status" value="1"/>
</dbReference>
<dbReference type="InterPro" id="IPR029052">
    <property type="entry name" value="Metallo-depent_PP-like"/>
</dbReference>
<dbReference type="InterPro" id="IPR051158">
    <property type="entry name" value="Metallophosphoesterase_sf"/>
</dbReference>
<dbReference type="PANTHER" id="PTHR31302">
    <property type="entry name" value="TRANSMEMBRANE PROTEIN WITH METALLOPHOSPHOESTERASE DOMAIN-RELATED"/>
    <property type="match status" value="1"/>
</dbReference>
<keyword evidence="3" id="KW-0472">Membrane</keyword>
<dbReference type="RefSeq" id="WP_378249629.1">
    <property type="nucleotide sequence ID" value="NZ_JBHSKF010000012.1"/>
</dbReference>
<dbReference type="InterPro" id="IPR004843">
    <property type="entry name" value="Calcineurin-like_PHP"/>
</dbReference>
<dbReference type="EMBL" id="JBHSKF010000012">
    <property type="protein sequence ID" value="MFC5289777.1"/>
    <property type="molecule type" value="Genomic_DNA"/>
</dbReference>
<keyword evidence="2" id="KW-0378">Hydrolase</keyword>
<evidence type="ECO:0000256" key="3">
    <source>
        <dbReference type="SAM" id="Phobius"/>
    </source>
</evidence>
<dbReference type="CDD" id="cd07385">
    <property type="entry name" value="MPP_YkuE_C"/>
    <property type="match status" value="1"/>
</dbReference>
<reference evidence="6" key="1">
    <citation type="journal article" date="2019" name="Int. J. Syst. Evol. Microbiol.">
        <title>The Global Catalogue of Microorganisms (GCM) 10K type strain sequencing project: providing services to taxonomists for standard genome sequencing and annotation.</title>
        <authorList>
            <consortium name="The Broad Institute Genomics Platform"/>
            <consortium name="The Broad Institute Genome Sequencing Center for Infectious Disease"/>
            <person name="Wu L."/>
            <person name="Ma J."/>
        </authorList>
    </citation>
    <scope>NUCLEOTIDE SEQUENCE [LARGE SCALE GENOMIC DNA]</scope>
    <source>
        <strain evidence="6">CCUG 59778</strain>
    </source>
</reference>
<organism evidence="5 6">
    <name type="scientific">Actinokineospora guangxiensis</name>
    <dbReference type="NCBI Taxonomy" id="1490288"/>
    <lineage>
        <taxon>Bacteria</taxon>
        <taxon>Bacillati</taxon>
        <taxon>Actinomycetota</taxon>
        <taxon>Actinomycetes</taxon>
        <taxon>Pseudonocardiales</taxon>
        <taxon>Pseudonocardiaceae</taxon>
        <taxon>Actinokineospora</taxon>
    </lineage>
</organism>
<feature type="transmembrane region" description="Helical" evidence="3">
    <location>
        <begin position="46"/>
        <end position="70"/>
    </location>
</feature>
<gene>
    <name evidence="5" type="ORF">ACFPM7_22215</name>
</gene>
<feature type="transmembrane region" description="Helical" evidence="3">
    <location>
        <begin position="20"/>
        <end position="40"/>
    </location>
</feature>
<keyword evidence="6" id="KW-1185">Reference proteome</keyword>
<keyword evidence="3" id="KW-1133">Transmembrane helix</keyword>
<evidence type="ECO:0000313" key="6">
    <source>
        <dbReference type="Proteomes" id="UP001596157"/>
    </source>
</evidence>
<proteinExistence type="predicted"/>
<accession>A0ABW0ESA5</accession>
<dbReference type="Gene3D" id="3.60.21.10">
    <property type="match status" value="1"/>
</dbReference>
<evidence type="ECO:0000256" key="1">
    <source>
        <dbReference type="ARBA" id="ARBA00022723"/>
    </source>
</evidence>
<dbReference type="Proteomes" id="UP001596157">
    <property type="component" value="Unassembled WGS sequence"/>
</dbReference>
<dbReference type="Pfam" id="PF00149">
    <property type="entry name" value="Metallophos"/>
    <property type="match status" value="1"/>
</dbReference>
<sequence length="391" mass="41628">MVSTEEAPVRKSRGALRAPFAAVLVVMVALLFGVPWWALVAGGQDWPGWLLAAGSVVFLAGAVAMPVGMVTGHGRDSDRGSVVGSTLLGVSWVFFSTTLLGQAVELVLAVAGVEDPLRSRAVAAATVLVAVSALAWGYVEAMRVPRVRRTAVPIERLGPGLDGLTVAVLADTHFGPLDRARWSRRTMAAVAALEPDVLVHAGDIADGPVERRRAQSEHMGPLKAKHAKVYVTGNHEYYSGAPSWVEHMAELGWEHLHNTHRVIERGGDRLVVAGVDDRTAAHAGIDGHGEDLAAALAGADPDLPVLLVAHQPKQVADAVAHGVDLQISGHTHGGQIWPFHWMVRTDQPHLQGLAKAGGRTWIYTSRGAGFWGPPFRVFAPSEISLLTLRRA</sequence>
<protein>
    <submittedName>
        <fullName evidence="5">Metallophosphoesterase</fullName>
    </submittedName>
</protein>
<evidence type="ECO:0000256" key="2">
    <source>
        <dbReference type="ARBA" id="ARBA00022801"/>
    </source>
</evidence>
<evidence type="ECO:0000313" key="5">
    <source>
        <dbReference type="EMBL" id="MFC5289777.1"/>
    </source>
</evidence>
<keyword evidence="1" id="KW-0479">Metal-binding</keyword>
<comment type="caution">
    <text evidence="5">The sequence shown here is derived from an EMBL/GenBank/DDBJ whole genome shotgun (WGS) entry which is preliminary data.</text>
</comment>
<feature type="transmembrane region" description="Helical" evidence="3">
    <location>
        <begin position="121"/>
        <end position="139"/>
    </location>
</feature>
<name>A0ABW0ESA5_9PSEU</name>
<feature type="transmembrane region" description="Helical" evidence="3">
    <location>
        <begin position="82"/>
        <end position="101"/>
    </location>
</feature>
<evidence type="ECO:0000259" key="4">
    <source>
        <dbReference type="Pfam" id="PF00149"/>
    </source>
</evidence>
<feature type="domain" description="Calcineurin-like phosphoesterase" evidence="4">
    <location>
        <begin position="165"/>
        <end position="333"/>
    </location>
</feature>
<dbReference type="SUPFAM" id="SSF56300">
    <property type="entry name" value="Metallo-dependent phosphatases"/>
    <property type="match status" value="1"/>
</dbReference>
<keyword evidence="3" id="KW-0812">Transmembrane</keyword>